<feature type="domain" description="MH1" evidence="12">
    <location>
        <begin position="189"/>
        <end position="338"/>
    </location>
</feature>
<reference evidence="13" key="2">
    <citation type="submission" date="2022-06" db="UniProtKB">
        <authorList>
            <consortium name="EnsemblMetazoa"/>
        </authorList>
    </citation>
    <scope>IDENTIFICATION</scope>
    <source>
        <strain evidence="13">DF5081</strain>
    </source>
</reference>
<keyword evidence="9" id="KW-0804">Transcription</keyword>
<organism evidence="13 14">
    <name type="scientific">Caenorhabditis japonica</name>
    <dbReference type="NCBI Taxonomy" id="281687"/>
    <lineage>
        <taxon>Eukaryota</taxon>
        <taxon>Metazoa</taxon>
        <taxon>Ecdysozoa</taxon>
        <taxon>Nematoda</taxon>
        <taxon>Chromadorea</taxon>
        <taxon>Rhabditida</taxon>
        <taxon>Rhabditina</taxon>
        <taxon>Rhabditomorpha</taxon>
        <taxon>Rhabditoidea</taxon>
        <taxon>Rhabditidae</taxon>
        <taxon>Peloderinae</taxon>
        <taxon>Caenorhabditis</taxon>
    </lineage>
</organism>
<sequence length="358" mass="40754">MPPTSLFHPNFIKSDPGTCDSGMRDYTNRTSQSLMEDIPDVEAYERDFETGSTSAFPLLSANNFDSSGVLPERDIHKIPNVQYNIGINRQITPKQEILDDDTSMIACTGPSTKIIQRSGIKMEVPPYLDPDSKDDDPEDGVVYPEPNLFDVKNTNMSEYDLEVLKLGKEVVDEARGKIDAPDASAPPNKIVEYLMFYRTLKESELIQLNAYRTKRNRLSLNLVKNNVDREFDQKACESLVKKLKDKKQDLQNLIDVVVTKGKSYTGCITIPRTLDGRLQVHGRKGFPHVVYGKLWRFSEMTKNETRNVEHCNHAFEMKSDLVCVNPYHYEQVIGTMIVGQRDNSDLRDIQSHSSVQQR</sequence>
<dbReference type="SMART" id="SM00523">
    <property type="entry name" value="DWA"/>
    <property type="match status" value="1"/>
</dbReference>
<evidence type="ECO:0000256" key="11">
    <source>
        <dbReference type="SAM" id="Coils"/>
    </source>
</evidence>
<dbReference type="GO" id="GO:0000981">
    <property type="term" value="F:DNA-binding transcription factor activity, RNA polymerase II-specific"/>
    <property type="evidence" value="ECO:0007669"/>
    <property type="project" value="TreeGrafter"/>
</dbReference>
<evidence type="ECO:0000259" key="12">
    <source>
        <dbReference type="PROSITE" id="PS51075"/>
    </source>
</evidence>
<dbReference type="GO" id="GO:0008340">
    <property type="term" value="P:determination of adult lifespan"/>
    <property type="evidence" value="ECO:0007669"/>
    <property type="project" value="UniProtKB-ARBA"/>
</dbReference>
<dbReference type="AlphaFoldDB" id="A0A8R1DNX2"/>
<evidence type="ECO:0000256" key="4">
    <source>
        <dbReference type="ARBA" id="ARBA00022490"/>
    </source>
</evidence>
<keyword evidence="14" id="KW-1185">Reference proteome</keyword>
<dbReference type="PROSITE" id="PS51075">
    <property type="entry name" value="MH1"/>
    <property type="match status" value="1"/>
</dbReference>
<evidence type="ECO:0000256" key="1">
    <source>
        <dbReference type="ARBA" id="ARBA00004123"/>
    </source>
</evidence>
<keyword evidence="10" id="KW-0539">Nucleus</keyword>
<keyword evidence="4" id="KW-0963">Cytoplasm</keyword>
<keyword evidence="6" id="KW-0862">Zinc</keyword>
<dbReference type="EnsemblMetazoa" id="CJA08117.1">
    <property type="protein sequence ID" value="CJA08117.1"/>
    <property type="gene ID" value="WBGene00127321"/>
</dbReference>
<dbReference type="GO" id="GO:0009653">
    <property type="term" value="P:anatomical structure morphogenesis"/>
    <property type="evidence" value="ECO:0007669"/>
    <property type="project" value="TreeGrafter"/>
</dbReference>
<dbReference type="InterPro" id="IPR013019">
    <property type="entry name" value="MAD_homology_MH1"/>
</dbReference>
<dbReference type="PANTHER" id="PTHR13703">
    <property type="entry name" value="SMAD"/>
    <property type="match status" value="1"/>
</dbReference>
<keyword evidence="8" id="KW-0238">DNA-binding</keyword>
<dbReference type="PANTHER" id="PTHR13703:SF62">
    <property type="entry name" value="SMAD PROTEIN DAF-3"/>
    <property type="match status" value="1"/>
</dbReference>
<dbReference type="Proteomes" id="UP000005237">
    <property type="component" value="Unassembled WGS sequence"/>
</dbReference>
<dbReference type="GO" id="GO:0030509">
    <property type="term" value="P:BMP signaling pathway"/>
    <property type="evidence" value="ECO:0007669"/>
    <property type="project" value="TreeGrafter"/>
</dbReference>
<dbReference type="GO" id="GO:0000978">
    <property type="term" value="F:RNA polymerase II cis-regulatory region sequence-specific DNA binding"/>
    <property type="evidence" value="ECO:0007669"/>
    <property type="project" value="TreeGrafter"/>
</dbReference>
<dbReference type="GO" id="GO:0040024">
    <property type="term" value="P:dauer larval development"/>
    <property type="evidence" value="ECO:0007669"/>
    <property type="project" value="UniProtKB-ARBA"/>
</dbReference>
<evidence type="ECO:0000256" key="9">
    <source>
        <dbReference type="ARBA" id="ARBA00023163"/>
    </source>
</evidence>
<keyword evidence="7" id="KW-0805">Transcription regulation</keyword>
<reference evidence="14" key="1">
    <citation type="submission" date="2010-08" db="EMBL/GenBank/DDBJ databases">
        <authorList>
            <consortium name="Caenorhabditis japonica Sequencing Consortium"/>
            <person name="Wilson R.K."/>
        </authorList>
    </citation>
    <scope>NUCLEOTIDE SEQUENCE [LARGE SCALE GENOMIC DNA]</scope>
    <source>
        <strain evidence="14">DF5081</strain>
    </source>
</reference>
<dbReference type="GO" id="GO:0005737">
    <property type="term" value="C:cytoplasm"/>
    <property type="evidence" value="ECO:0007669"/>
    <property type="project" value="UniProtKB-SubCell"/>
</dbReference>
<feature type="coiled-coil region" evidence="11">
    <location>
        <begin position="233"/>
        <end position="260"/>
    </location>
</feature>
<evidence type="ECO:0000256" key="2">
    <source>
        <dbReference type="ARBA" id="ARBA00004496"/>
    </source>
</evidence>
<proteinExistence type="inferred from homology"/>
<dbReference type="GO" id="GO:0051240">
    <property type="term" value="P:positive regulation of multicellular organismal process"/>
    <property type="evidence" value="ECO:0007669"/>
    <property type="project" value="UniProtKB-ARBA"/>
</dbReference>
<dbReference type="FunFam" id="3.90.520.10:FF:000002">
    <property type="entry name" value="Mothers against decapentaplegic homolog"/>
    <property type="match status" value="1"/>
</dbReference>
<evidence type="ECO:0000256" key="7">
    <source>
        <dbReference type="ARBA" id="ARBA00023015"/>
    </source>
</evidence>
<dbReference type="InterPro" id="IPR013790">
    <property type="entry name" value="Dwarfin"/>
</dbReference>
<dbReference type="InterPro" id="IPR003619">
    <property type="entry name" value="MAD_homology1_Dwarfin-type"/>
</dbReference>
<evidence type="ECO:0000313" key="13">
    <source>
        <dbReference type="EnsemblMetazoa" id="CJA08117.1"/>
    </source>
</evidence>
<name>A0A8R1DNX2_CAEJA</name>
<dbReference type="Pfam" id="PF03165">
    <property type="entry name" value="MH1"/>
    <property type="match status" value="1"/>
</dbReference>
<accession>A0A8R1DNX2</accession>
<keyword evidence="5" id="KW-0479">Metal-binding</keyword>
<dbReference type="GO" id="GO:0030154">
    <property type="term" value="P:cell differentiation"/>
    <property type="evidence" value="ECO:0007669"/>
    <property type="project" value="TreeGrafter"/>
</dbReference>
<dbReference type="SUPFAM" id="SSF56366">
    <property type="entry name" value="SMAD MH1 domain"/>
    <property type="match status" value="1"/>
</dbReference>
<evidence type="ECO:0000256" key="5">
    <source>
        <dbReference type="ARBA" id="ARBA00022723"/>
    </source>
</evidence>
<dbReference type="GO" id="GO:0046872">
    <property type="term" value="F:metal ion binding"/>
    <property type="evidence" value="ECO:0007669"/>
    <property type="project" value="UniProtKB-KW"/>
</dbReference>
<dbReference type="GO" id="GO:0071144">
    <property type="term" value="C:heteromeric SMAD protein complex"/>
    <property type="evidence" value="ECO:0007669"/>
    <property type="project" value="TreeGrafter"/>
</dbReference>
<comment type="subcellular location">
    <subcellularLocation>
        <location evidence="2">Cytoplasm</location>
    </subcellularLocation>
    <subcellularLocation>
        <location evidence="1">Nucleus</location>
    </subcellularLocation>
</comment>
<evidence type="ECO:0000256" key="6">
    <source>
        <dbReference type="ARBA" id="ARBA00022833"/>
    </source>
</evidence>
<keyword evidence="11" id="KW-0175">Coiled coil</keyword>
<comment type="similarity">
    <text evidence="3">Belongs to the dwarfin/SMAD family.</text>
</comment>
<evidence type="ECO:0000256" key="10">
    <source>
        <dbReference type="ARBA" id="ARBA00023242"/>
    </source>
</evidence>
<protein>
    <submittedName>
        <fullName evidence="13">MH1 domain-containing protein</fullName>
    </submittedName>
</protein>
<dbReference type="InterPro" id="IPR036578">
    <property type="entry name" value="SMAD_MH1_sf"/>
</dbReference>
<evidence type="ECO:0000256" key="8">
    <source>
        <dbReference type="ARBA" id="ARBA00023125"/>
    </source>
</evidence>
<dbReference type="GO" id="GO:0060395">
    <property type="term" value="P:SMAD protein signal transduction"/>
    <property type="evidence" value="ECO:0007669"/>
    <property type="project" value="TreeGrafter"/>
</dbReference>
<dbReference type="GO" id="GO:0070411">
    <property type="term" value="F:I-SMAD binding"/>
    <property type="evidence" value="ECO:0007669"/>
    <property type="project" value="TreeGrafter"/>
</dbReference>
<evidence type="ECO:0000256" key="3">
    <source>
        <dbReference type="ARBA" id="ARBA00005545"/>
    </source>
</evidence>
<evidence type="ECO:0000313" key="14">
    <source>
        <dbReference type="Proteomes" id="UP000005237"/>
    </source>
</evidence>
<dbReference type="Gene3D" id="3.90.520.10">
    <property type="entry name" value="SMAD MH1 domain"/>
    <property type="match status" value="1"/>
</dbReference>